<dbReference type="EC" id="2.7.8.13" evidence="7 8"/>
<dbReference type="PANTHER" id="PTHR22926:SF5">
    <property type="entry name" value="PHOSPHO-N-ACETYLMURAMOYL-PENTAPEPTIDE-TRANSFERASE HOMOLOG"/>
    <property type="match status" value="1"/>
</dbReference>
<dbReference type="EMBL" id="QUSM01000003">
    <property type="protein sequence ID" value="RGD74100.1"/>
    <property type="molecule type" value="Genomic_DNA"/>
</dbReference>
<dbReference type="UniPathway" id="UPA00219"/>
<dbReference type="GO" id="GO:0005886">
    <property type="term" value="C:plasma membrane"/>
    <property type="evidence" value="ECO:0007669"/>
    <property type="project" value="UniProtKB-SubCell"/>
</dbReference>
<feature type="transmembrane region" description="Helical" evidence="7">
    <location>
        <begin position="123"/>
        <end position="139"/>
    </location>
</feature>
<dbReference type="GO" id="GO:0051992">
    <property type="term" value="F:UDP-N-acetylmuramoyl-L-alanyl-D-glutamyl-meso-2,6-diaminopimelyl-D-alanyl-D-alanine:undecaprenyl-phosphate transferase activity"/>
    <property type="evidence" value="ECO:0007669"/>
    <property type="project" value="RHEA"/>
</dbReference>
<evidence type="ECO:0000256" key="4">
    <source>
        <dbReference type="ARBA" id="ARBA00022692"/>
    </source>
</evidence>
<dbReference type="GO" id="GO:0008360">
    <property type="term" value="P:regulation of cell shape"/>
    <property type="evidence" value="ECO:0007669"/>
    <property type="project" value="UniProtKB-KW"/>
</dbReference>
<dbReference type="Pfam" id="PF00953">
    <property type="entry name" value="Glycos_transf_4"/>
    <property type="match status" value="1"/>
</dbReference>
<feature type="transmembrane region" description="Helical" evidence="7">
    <location>
        <begin position="260"/>
        <end position="282"/>
    </location>
</feature>
<keyword evidence="7" id="KW-0132">Cell division</keyword>
<evidence type="ECO:0000256" key="8">
    <source>
        <dbReference type="NCBIfam" id="TIGR00445"/>
    </source>
</evidence>
<dbReference type="GO" id="GO:0051301">
    <property type="term" value="P:cell division"/>
    <property type="evidence" value="ECO:0007669"/>
    <property type="project" value="UniProtKB-KW"/>
</dbReference>
<feature type="transmembrane region" description="Helical" evidence="7">
    <location>
        <begin position="6"/>
        <end position="26"/>
    </location>
</feature>
<evidence type="ECO:0000256" key="1">
    <source>
        <dbReference type="ARBA" id="ARBA00004141"/>
    </source>
</evidence>
<feature type="binding site" evidence="9">
    <location>
        <position position="238"/>
    </location>
    <ligand>
        <name>Mg(2+)</name>
        <dbReference type="ChEBI" id="CHEBI:18420"/>
    </ligand>
</feature>
<feature type="transmembrane region" description="Helical" evidence="7">
    <location>
        <begin position="186"/>
        <end position="204"/>
    </location>
</feature>
<dbReference type="NCBIfam" id="TIGR00445">
    <property type="entry name" value="mraY"/>
    <property type="match status" value="1"/>
</dbReference>
<evidence type="ECO:0000313" key="11">
    <source>
        <dbReference type="Proteomes" id="UP000261212"/>
    </source>
</evidence>
<protein>
    <recommendedName>
        <fullName evidence="7 8">Phospho-N-acetylmuramoyl-pentapeptide-transferase</fullName>
        <ecNumber evidence="7 8">2.7.8.13</ecNumber>
    </recommendedName>
    <alternativeName>
        <fullName evidence="7">UDP-MurNAc-pentapeptide phosphotransferase</fullName>
    </alternativeName>
</protein>
<keyword evidence="7 9" id="KW-0479">Metal-binding</keyword>
<evidence type="ECO:0000256" key="7">
    <source>
        <dbReference type="HAMAP-Rule" id="MF_00038"/>
    </source>
</evidence>
<keyword evidence="3 7" id="KW-0808">Transferase</keyword>
<dbReference type="InterPro" id="IPR018480">
    <property type="entry name" value="PNAcMuramoyl-5peptid_Trfase_CS"/>
</dbReference>
<proteinExistence type="inferred from homology"/>
<evidence type="ECO:0000256" key="6">
    <source>
        <dbReference type="ARBA" id="ARBA00023136"/>
    </source>
</evidence>
<evidence type="ECO:0000313" key="10">
    <source>
        <dbReference type="EMBL" id="RGD74100.1"/>
    </source>
</evidence>
<comment type="pathway">
    <text evidence="7">Cell wall biogenesis; peptidoglycan biosynthesis.</text>
</comment>
<dbReference type="GO" id="GO:0046872">
    <property type="term" value="F:metal ion binding"/>
    <property type="evidence" value="ECO:0007669"/>
    <property type="project" value="UniProtKB-KW"/>
</dbReference>
<gene>
    <name evidence="7" type="primary">mraY</name>
    <name evidence="10" type="ORF">DW687_04855</name>
</gene>
<feature type="transmembrane region" description="Helical" evidence="7">
    <location>
        <begin position="310"/>
        <end position="333"/>
    </location>
</feature>
<keyword evidence="5 7" id="KW-1133">Transmembrane helix</keyword>
<dbReference type="GO" id="GO:0071555">
    <property type="term" value="P:cell wall organization"/>
    <property type="evidence" value="ECO:0007669"/>
    <property type="project" value="UniProtKB-KW"/>
</dbReference>
<dbReference type="RefSeq" id="WP_117531947.1">
    <property type="nucleotide sequence ID" value="NZ_QUSM01000003.1"/>
</dbReference>
<name>A0A3E3DXX9_9FIRM</name>
<evidence type="ECO:0000256" key="5">
    <source>
        <dbReference type="ARBA" id="ARBA00022989"/>
    </source>
</evidence>
<feature type="transmembrane region" description="Helical" evidence="7">
    <location>
        <begin position="159"/>
        <end position="179"/>
    </location>
</feature>
<keyword evidence="7" id="KW-0133">Cell shape</keyword>
<keyword evidence="6 7" id="KW-0472">Membrane</keyword>
<dbReference type="InterPro" id="IPR003524">
    <property type="entry name" value="PNAcMuramoyl-5peptid_Trfase"/>
</dbReference>
<reference evidence="10 11" key="1">
    <citation type="submission" date="2018-08" db="EMBL/GenBank/DDBJ databases">
        <title>A genome reference for cultivated species of the human gut microbiota.</title>
        <authorList>
            <person name="Zou Y."/>
            <person name="Xue W."/>
            <person name="Luo G."/>
        </authorList>
    </citation>
    <scope>NUCLEOTIDE SEQUENCE [LARGE SCALE GENOMIC DNA]</scope>
    <source>
        <strain evidence="10 11">AM25-6</strain>
    </source>
</reference>
<sequence>MVYSILATLISFAVVVLLTPKFIPFLQRLKMGQTIRELGPKSHYKKAGTPTMGGLVMMLGILVTCIIFFSKADGDLVFALFVTLIFGLIGFLDDYIKMVQKNRLNSEGGVLVPYLGMLPIQKLLLQFSAAGAVAVYAAFHPSIGTSIVVPFTDLNWDLGWLYIPFVIIAIVAVVNAANLTDGLDGLACGVTMIIVFFFLVFSLANGFISMNIFSASVIGACLGFLCYNAHPASIFMGDTGSMALGGAVVIISIFTRSELFILIAGGVYFIEALSVLLQVGYFKKTGGKRLFKMAPIHHHFELLGHHETKIVTCFWITTAVLVMISLLSLPIMFN</sequence>
<dbReference type="PROSITE" id="PS01347">
    <property type="entry name" value="MRAY_1"/>
    <property type="match status" value="1"/>
</dbReference>
<comment type="similarity">
    <text evidence="2 7">Belongs to the glycosyltransferase 4 family. MraY subfamily.</text>
</comment>
<dbReference type="AlphaFoldDB" id="A0A3E3DXX9"/>
<comment type="caution">
    <text evidence="10">The sequence shown here is derived from an EMBL/GenBank/DDBJ whole genome shotgun (WGS) entry which is preliminary data.</text>
</comment>
<feature type="transmembrane region" description="Helical" evidence="7">
    <location>
        <begin position="76"/>
        <end position="96"/>
    </location>
</feature>
<dbReference type="PROSITE" id="PS01348">
    <property type="entry name" value="MRAY_2"/>
    <property type="match status" value="1"/>
</dbReference>
<organism evidence="10 11">
    <name type="scientific">Anaerofustis stercorihominis</name>
    <dbReference type="NCBI Taxonomy" id="214853"/>
    <lineage>
        <taxon>Bacteria</taxon>
        <taxon>Bacillati</taxon>
        <taxon>Bacillota</taxon>
        <taxon>Clostridia</taxon>
        <taxon>Eubacteriales</taxon>
        <taxon>Eubacteriaceae</taxon>
        <taxon>Anaerofustis</taxon>
    </lineage>
</organism>
<feature type="binding site" evidence="9">
    <location>
        <position position="178"/>
    </location>
    <ligand>
        <name>Mg(2+)</name>
        <dbReference type="ChEBI" id="CHEBI:18420"/>
    </ligand>
</feature>
<evidence type="ECO:0000256" key="2">
    <source>
        <dbReference type="ARBA" id="ARBA00005583"/>
    </source>
</evidence>
<dbReference type="CDD" id="cd06852">
    <property type="entry name" value="GT_MraY"/>
    <property type="match status" value="1"/>
</dbReference>
<keyword evidence="7" id="KW-1003">Cell membrane</keyword>
<comment type="catalytic activity">
    <reaction evidence="7">
        <text>UDP-N-acetyl-alpha-D-muramoyl-L-alanyl-gamma-D-glutamyl-meso-2,6-diaminopimeloyl-D-alanyl-D-alanine + di-trans,octa-cis-undecaprenyl phosphate = di-trans,octa-cis-undecaprenyl diphospho-N-acetyl-alpha-D-muramoyl-L-alanyl-D-glutamyl-meso-2,6-diaminopimeloyl-D-alanyl-D-alanine + UMP</text>
        <dbReference type="Rhea" id="RHEA:28386"/>
        <dbReference type="ChEBI" id="CHEBI:57865"/>
        <dbReference type="ChEBI" id="CHEBI:60392"/>
        <dbReference type="ChEBI" id="CHEBI:61386"/>
        <dbReference type="ChEBI" id="CHEBI:61387"/>
        <dbReference type="EC" id="2.7.8.13"/>
    </reaction>
</comment>
<comment type="function">
    <text evidence="7">Catalyzes the initial step of the lipid cycle reactions in the biosynthesis of the cell wall peptidoglycan: transfers peptidoglycan precursor phospho-MurNAc-pentapeptide from UDP-MurNAc-pentapeptide onto the lipid carrier undecaprenyl phosphate, yielding undecaprenyl-pyrophosphoryl-MurNAc-pentapeptide, known as lipid I.</text>
</comment>
<dbReference type="GO" id="GO:0008963">
    <property type="term" value="F:phospho-N-acetylmuramoyl-pentapeptide-transferase activity"/>
    <property type="evidence" value="ECO:0007669"/>
    <property type="project" value="UniProtKB-UniRule"/>
</dbReference>
<keyword evidence="7" id="KW-0131">Cell cycle</keyword>
<accession>A0A3E3DXX9</accession>
<evidence type="ECO:0000256" key="3">
    <source>
        <dbReference type="ARBA" id="ARBA00022679"/>
    </source>
</evidence>
<keyword evidence="7" id="KW-0573">Peptidoglycan synthesis</keyword>
<dbReference type="HAMAP" id="MF_00038">
    <property type="entry name" value="MraY"/>
    <property type="match status" value="1"/>
</dbReference>
<dbReference type="InterPro" id="IPR000715">
    <property type="entry name" value="Glycosyl_transferase_4"/>
</dbReference>
<keyword evidence="7 9" id="KW-0460">Magnesium</keyword>
<keyword evidence="7" id="KW-0961">Cell wall biogenesis/degradation</keyword>
<comment type="subcellular location">
    <subcellularLocation>
        <location evidence="7">Cell membrane</location>
        <topology evidence="7">Multi-pass membrane protein</topology>
    </subcellularLocation>
    <subcellularLocation>
        <location evidence="1">Membrane</location>
        <topology evidence="1">Multi-pass membrane protein</topology>
    </subcellularLocation>
</comment>
<feature type="transmembrane region" description="Helical" evidence="7">
    <location>
        <begin position="47"/>
        <end position="70"/>
    </location>
</feature>
<dbReference type="Proteomes" id="UP000261212">
    <property type="component" value="Unassembled WGS sequence"/>
</dbReference>
<comment type="cofactor">
    <cofactor evidence="7 9">
        <name>Mg(2+)</name>
        <dbReference type="ChEBI" id="CHEBI:18420"/>
    </cofactor>
</comment>
<keyword evidence="4 7" id="KW-0812">Transmembrane</keyword>
<feature type="transmembrane region" description="Helical" evidence="7">
    <location>
        <begin position="234"/>
        <end position="254"/>
    </location>
</feature>
<dbReference type="PANTHER" id="PTHR22926">
    <property type="entry name" value="PHOSPHO-N-ACETYLMURAMOYL-PENTAPEPTIDE-TRANSFERASE"/>
    <property type="match status" value="1"/>
</dbReference>
<dbReference type="GO" id="GO:0009252">
    <property type="term" value="P:peptidoglycan biosynthetic process"/>
    <property type="evidence" value="ECO:0007669"/>
    <property type="project" value="UniProtKB-UniRule"/>
</dbReference>
<evidence type="ECO:0000256" key="9">
    <source>
        <dbReference type="PIRSR" id="PIRSR600715-1"/>
    </source>
</evidence>